<feature type="region of interest" description="Disordered" evidence="1">
    <location>
        <begin position="26"/>
        <end position="62"/>
    </location>
</feature>
<evidence type="ECO:0000256" key="1">
    <source>
        <dbReference type="SAM" id="MobiDB-lite"/>
    </source>
</evidence>
<dbReference type="EMBL" id="NHYE01005430">
    <property type="protein sequence ID" value="PPQ72975.1"/>
    <property type="molecule type" value="Genomic_DNA"/>
</dbReference>
<comment type="caution">
    <text evidence="2">The sequence shown here is derived from an EMBL/GenBank/DDBJ whole genome shotgun (WGS) entry which is preliminary data.</text>
</comment>
<evidence type="ECO:0000313" key="2">
    <source>
        <dbReference type="EMBL" id="PPQ72975.1"/>
    </source>
</evidence>
<organism evidence="2 3">
    <name type="scientific">Gymnopilus dilepis</name>
    <dbReference type="NCBI Taxonomy" id="231916"/>
    <lineage>
        <taxon>Eukaryota</taxon>
        <taxon>Fungi</taxon>
        <taxon>Dikarya</taxon>
        <taxon>Basidiomycota</taxon>
        <taxon>Agaricomycotina</taxon>
        <taxon>Agaricomycetes</taxon>
        <taxon>Agaricomycetidae</taxon>
        <taxon>Agaricales</taxon>
        <taxon>Agaricineae</taxon>
        <taxon>Hymenogastraceae</taxon>
        <taxon>Gymnopilus</taxon>
    </lineage>
</organism>
<sequence>MTYNLYPVDVQMTSLFARFLSRATTASDNSSNAGQSEDADSFMGSARYNLSDNGGSDDAEDLPEGIPIQPPPTHFKNPPLHQSCLMWLDVERRVAQVAVNIGIRALLLEVKRAEEYKILDDLKFSLPPLPFPKKNIKTYPRAALLSPMITSYRSNVADIVIDAMAELNVHNLPDPADSTRVEKVLGEMGRVLTVYRSGMNNKLKASLEDDSITENIADLASALIGDRPVQPTLDRYVRLAVLRNCLAGDASASDAPAPAALGDQFWLMVDNTIEELREAEKEIKEYVVILPF</sequence>
<accession>A0A409W3B9</accession>
<protein>
    <submittedName>
        <fullName evidence="2">Uncharacterized protein</fullName>
    </submittedName>
</protein>
<dbReference type="AlphaFoldDB" id="A0A409W3B9"/>
<name>A0A409W3B9_9AGAR</name>
<proteinExistence type="predicted"/>
<feature type="compositionally biased region" description="Polar residues" evidence="1">
    <location>
        <begin position="26"/>
        <end position="35"/>
    </location>
</feature>
<gene>
    <name evidence="2" type="ORF">CVT26_014520</name>
</gene>
<reference evidence="2 3" key="1">
    <citation type="journal article" date="2018" name="Evol. Lett.">
        <title>Horizontal gene cluster transfer increased hallucinogenic mushroom diversity.</title>
        <authorList>
            <person name="Reynolds H.T."/>
            <person name="Vijayakumar V."/>
            <person name="Gluck-Thaler E."/>
            <person name="Korotkin H.B."/>
            <person name="Matheny P.B."/>
            <person name="Slot J.C."/>
        </authorList>
    </citation>
    <scope>NUCLEOTIDE SEQUENCE [LARGE SCALE GENOMIC DNA]</scope>
    <source>
        <strain evidence="2 3">SRW20</strain>
    </source>
</reference>
<dbReference type="Proteomes" id="UP000284706">
    <property type="component" value="Unassembled WGS sequence"/>
</dbReference>
<evidence type="ECO:0000313" key="3">
    <source>
        <dbReference type="Proteomes" id="UP000284706"/>
    </source>
</evidence>
<keyword evidence="3" id="KW-1185">Reference proteome</keyword>
<dbReference type="InParanoid" id="A0A409W3B9"/>
<dbReference type="OrthoDB" id="3050604at2759"/>